<dbReference type="Gene3D" id="1.10.1040.10">
    <property type="entry name" value="N-(1-d-carboxylethyl)-l-norvaline Dehydrogenase, domain 2"/>
    <property type="match status" value="2"/>
</dbReference>
<dbReference type="Proteomes" id="UP000234331">
    <property type="component" value="Unassembled WGS sequence"/>
</dbReference>
<comment type="pathway">
    <text evidence="1">Lipid metabolism; butanoate metabolism.</text>
</comment>
<dbReference type="InterPro" id="IPR008927">
    <property type="entry name" value="6-PGluconate_DH-like_C_sf"/>
</dbReference>
<evidence type="ECO:0000313" key="8">
    <source>
        <dbReference type="Proteomes" id="UP000234331"/>
    </source>
</evidence>
<evidence type="ECO:0000259" key="5">
    <source>
        <dbReference type="Pfam" id="PF00725"/>
    </source>
</evidence>
<dbReference type="InterPro" id="IPR013328">
    <property type="entry name" value="6PGD_dom2"/>
</dbReference>
<dbReference type="PANTHER" id="PTHR48075:SF9">
    <property type="entry name" value="3-HYDROXYBUTYRYL-COA DEHYDROGENASE"/>
    <property type="match status" value="1"/>
</dbReference>
<feature type="domain" description="3-hydroxyacyl-CoA dehydrogenase C-terminal" evidence="5">
    <location>
        <begin position="225"/>
        <end position="321"/>
    </location>
</feature>
<sequence>MAQLSPTPQPPNAHAPNGRSPNGRSPSTSASTSPSPASGSAGGPVGVVGLGTMGTGIAEALLRSGLAVAGVERDADAVGRARARIGRSLERAVRRGHLDPSGPRDLLARLELGADPAAVAGCGVVIEAIDEDREAKAALLARLDAICPPSTVFATNTSSLSVTELAAGTGRSARVLGMHWFNPAPRMRLVEIVRTVVSDDDAVAAVEALALAAGKTPVIAADRAGFIVNALLFGYLNNAVRMVESHFATRDDVDAAMRLGCGHPMGPLALLDLIGLDAAYAVLASMHEQTGDHLHAPAPLLGHLVAAGLLGRKTGRGFYAYAGADSGEVLRPLDGQSQAATGDVPHSGLDSRTARPVRTVGVVGSGTMALGIAQVLARAGLEVIVRARRPQAADAVRGRVDAALAAAVDKGRLSQSDREAAMGRLRATTDLGELGGCDLVLEAVVEDLAVKRELFTDLDKVARPGAVLATTTSSLPVIECATATSRPSDVIGMHWFNPAPVMRLVEVVPTVLTGEDVTATVEALARAAGRQPVRCADRAGFIVNALLFPYLNDAVRMLESNYATIDDIDTAMTVGCGHPMGPFALADVVGLDVTLAITRSLHRQFHEPGYAPAGLLEQLVRAGFLGRKTGRGFREHAGR</sequence>
<dbReference type="GO" id="GO:0070403">
    <property type="term" value="F:NAD+ binding"/>
    <property type="evidence" value="ECO:0007669"/>
    <property type="project" value="InterPro"/>
</dbReference>
<dbReference type="OrthoDB" id="9771883at2"/>
<feature type="region of interest" description="Disordered" evidence="4">
    <location>
        <begin position="1"/>
        <end position="43"/>
    </location>
</feature>
<organism evidence="7 8">
    <name type="scientific">Frankia canadensis</name>
    <dbReference type="NCBI Taxonomy" id="1836972"/>
    <lineage>
        <taxon>Bacteria</taxon>
        <taxon>Bacillati</taxon>
        <taxon>Actinomycetota</taxon>
        <taxon>Actinomycetes</taxon>
        <taxon>Frankiales</taxon>
        <taxon>Frankiaceae</taxon>
        <taxon>Frankia</taxon>
    </lineage>
</organism>
<dbReference type="NCBIfam" id="NF005875">
    <property type="entry name" value="PRK07819.1"/>
    <property type="match status" value="1"/>
</dbReference>
<dbReference type="GO" id="GO:0008691">
    <property type="term" value="F:3-hydroxybutyryl-CoA dehydrogenase activity"/>
    <property type="evidence" value="ECO:0007669"/>
    <property type="project" value="TreeGrafter"/>
</dbReference>
<accession>A0A2I2KK37</accession>
<dbReference type="SUPFAM" id="SSF51735">
    <property type="entry name" value="NAD(P)-binding Rossmann-fold domains"/>
    <property type="match status" value="2"/>
</dbReference>
<feature type="domain" description="3-hydroxyacyl-CoA dehydrogenase C-terminal" evidence="5">
    <location>
        <begin position="540"/>
        <end position="635"/>
    </location>
</feature>
<reference evidence="7 8" key="1">
    <citation type="submission" date="2017-06" db="EMBL/GenBank/DDBJ databases">
        <authorList>
            <person name="Kim H.J."/>
            <person name="Triplett B.A."/>
        </authorList>
    </citation>
    <scope>NUCLEOTIDE SEQUENCE [LARGE SCALE GENOMIC DNA]</scope>
    <source>
        <strain evidence="7">FRACA_ARgP5</strain>
    </source>
</reference>
<evidence type="ECO:0000256" key="4">
    <source>
        <dbReference type="SAM" id="MobiDB-lite"/>
    </source>
</evidence>
<dbReference type="InterPro" id="IPR006176">
    <property type="entry name" value="3-OHacyl-CoA_DH_NAD-bd"/>
</dbReference>
<dbReference type="AlphaFoldDB" id="A0A2I2KK37"/>
<name>A0A2I2KK37_9ACTN</name>
<protein>
    <submittedName>
        <fullName evidence="7">3-hydroxyacyl-CoA dehydrogenase</fullName>
    </submittedName>
</protein>
<evidence type="ECO:0000256" key="3">
    <source>
        <dbReference type="ARBA" id="ARBA00023002"/>
    </source>
</evidence>
<dbReference type="FunFam" id="3.40.50.720:FF:000009">
    <property type="entry name" value="Fatty oxidation complex, alpha subunit"/>
    <property type="match status" value="2"/>
</dbReference>
<feature type="domain" description="3-hydroxyacyl-CoA dehydrogenase NAD binding" evidence="6">
    <location>
        <begin position="359"/>
        <end position="537"/>
    </location>
</feature>
<dbReference type="Pfam" id="PF02737">
    <property type="entry name" value="3HCDH_N"/>
    <property type="match status" value="2"/>
</dbReference>
<dbReference type="GO" id="GO:0006635">
    <property type="term" value="P:fatty acid beta-oxidation"/>
    <property type="evidence" value="ECO:0007669"/>
    <property type="project" value="TreeGrafter"/>
</dbReference>
<dbReference type="InterPro" id="IPR036291">
    <property type="entry name" value="NAD(P)-bd_dom_sf"/>
</dbReference>
<gene>
    <name evidence="7" type="ORF">FRACA_1210009</name>
</gene>
<dbReference type="PANTHER" id="PTHR48075">
    <property type="entry name" value="3-HYDROXYACYL-COA DEHYDROGENASE FAMILY PROTEIN"/>
    <property type="match status" value="1"/>
</dbReference>
<evidence type="ECO:0000259" key="6">
    <source>
        <dbReference type="Pfam" id="PF02737"/>
    </source>
</evidence>
<feature type="compositionally biased region" description="Low complexity" evidence="4">
    <location>
        <begin position="25"/>
        <end position="39"/>
    </location>
</feature>
<feature type="domain" description="3-hydroxyacyl-CoA dehydrogenase NAD binding" evidence="6">
    <location>
        <begin position="45"/>
        <end position="222"/>
    </location>
</feature>
<proteinExistence type="inferred from homology"/>
<comment type="similarity">
    <text evidence="2">Belongs to the 3-hydroxyacyl-CoA dehydrogenase family.</text>
</comment>
<keyword evidence="8" id="KW-1185">Reference proteome</keyword>
<keyword evidence="3" id="KW-0560">Oxidoreductase</keyword>
<dbReference type="Gene3D" id="3.40.50.720">
    <property type="entry name" value="NAD(P)-binding Rossmann-like Domain"/>
    <property type="match status" value="2"/>
</dbReference>
<dbReference type="EMBL" id="FZMO01000026">
    <property type="protein sequence ID" value="SNQ46016.1"/>
    <property type="molecule type" value="Genomic_DNA"/>
</dbReference>
<dbReference type="SUPFAM" id="SSF48179">
    <property type="entry name" value="6-phosphogluconate dehydrogenase C-terminal domain-like"/>
    <property type="match status" value="2"/>
</dbReference>
<dbReference type="InterPro" id="IPR006108">
    <property type="entry name" value="3HC_DH_C"/>
</dbReference>
<evidence type="ECO:0000256" key="2">
    <source>
        <dbReference type="ARBA" id="ARBA00009463"/>
    </source>
</evidence>
<evidence type="ECO:0000313" key="7">
    <source>
        <dbReference type="EMBL" id="SNQ46016.1"/>
    </source>
</evidence>
<evidence type="ECO:0000256" key="1">
    <source>
        <dbReference type="ARBA" id="ARBA00005086"/>
    </source>
</evidence>
<dbReference type="Pfam" id="PF00725">
    <property type="entry name" value="3HCDH"/>
    <property type="match status" value="2"/>
</dbReference>